<keyword evidence="2" id="KW-1185">Reference proteome</keyword>
<protein>
    <submittedName>
        <fullName evidence="1">Uncharacterized protein</fullName>
    </submittedName>
</protein>
<dbReference type="RefSeq" id="WP_047224437.1">
    <property type="nucleotide sequence ID" value="NZ_JWIO01000038.1"/>
</dbReference>
<dbReference type="EMBL" id="JWIO01000038">
    <property type="protein sequence ID" value="KLL10244.1"/>
    <property type="molecule type" value="Genomic_DNA"/>
</dbReference>
<comment type="caution">
    <text evidence="1">The sequence shown here is derived from an EMBL/GenBank/DDBJ whole genome shotgun (WGS) entry which is preliminary data.</text>
</comment>
<proteinExistence type="predicted"/>
<reference evidence="1 2" key="1">
    <citation type="submission" date="2014-12" db="EMBL/GenBank/DDBJ databases">
        <title>Frankia sp. BMG5.1 draft genome.</title>
        <authorList>
            <person name="Gtari M."/>
            <person name="Ghodhbane-Gtari F."/>
            <person name="Nouioui I."/>
            <person name="Ktari A."/>
            <person name="Hezbri K."/>
            <person name="Mimouni W."/>
            <person name="Sbissi I."/>
            <person name="Ayari A."/>
            <person name="Yamanaka T."/>
            <person name="Normand P."/>
            <person name="Tisa L.S."/>
            <person name="Boudabous A."/>
        </authorList>
    </citation>
    <scope>NUCLEOTIDE SEQUENCE [LARGE SCALE GENOMIC DNA]</scope>
    <source>
        <strain evidence="1 2">BMG5.1</strain>
    </source>
</reference>
<evidence type="ECO:0000313" key="2">
    <source>
        <dbReference type="Proteomes" id="UP000035425"/>
    </source>
</evidence>
<evidence type="ECO:0000313" key="1">
    <source>
        <dbReference type="EMBL" id="KLL10244.1"/>
    </source>
</evidence>
<sequence>MTLSPAYDMVPQAHQSNDGEVALAVAGEYRHAAIALDHLVKEGRAWGLATAADLVEETLATVLHLTRSETPHPRADPGLAHNIARFTSNLLTGHTIGGE</sequence>
<name>A0ABR5F0K6_9ACTN</name>
<gene>
    <name evidence="1" type="ORF">FrCorBMG51_19215</name>
</gene>
<organism evidence="1 2">
    <name type="scientific">Protofrankia coriariae</name>
    <dbReference type="NCBI Taxonomy" id="1562887"/>
    <lineage>
        <taxon>Bacteria</taxon>
        <taxon>Bacillati</taxon>
        <taxon>Actinomycetota</taxon>
        <taxon>Actinomycetes</taxon>
        <taxon>Frankiales</taxon>
        <taxon>Frankiaceae</taxon>
        <taxon>Protofrankia</taxon>
    </lineage>
</organism>
<accession>A0ABR5F0K6</accession>
<dbReference type="Proteomes" id="UP000035425">
    <property type="component" value="Unassembled WGS sequence"/>
</dbReference>